<protein>
    <submittedName>
        <fullName evidence="2">Small acid-soluble spore protein Tlp</fullName>
    </submittedName>
</protein>
<feature type="region of interest" description="Disordered" evidence="1">
    <location>
        <begin position="45"/>
        <end position="74"/>
    </location>
</feature>
<sequence>MAKPDDRSDNVDKLQEMVEDTIGNLEESEEYLNEFADQLPEQERQAIRQNNENRRASIEGMREEIKDEAHDKGV</sequence>
<dbReference type="OrthoDB" id="1799076at2"/>
<comment type="caution">
    <text evidence="2">The sequence shown here is derived from an EMBL/GenBank/DDBJ whole genome shotgun (WGS) entry which is preliminary data.</text>
</comment>
<evidence type="ECO:0000256" key="1">
    <source>
        <dbReference type="SAM" id="MobiDB-lite"/>
    </source>
</evidence>
<name>A0A4U0FH33_9BACL</name>
<dbReference type="NCBIfam" id="TIGR03090">
    <property type="entry name" value="SASP_tlp"/>
    <property type="match status" value="1"/>
</dbReference>
<accession>A0A4U0FH33</accession>
<gene>
    <name evidence="2" type="ORF">E5161_02225</name>
</gene>
<dbReference type="Pfam" id="PF19824">
    <property type="entry name" value="Tlp"/>
    <property type="match status" value="1"/>
</dbReference>
<organism evidence="2 3">
    <name type="scientific">Cohnella pontilimi</name>
    <dbReference type="NCBI Taxonomy" id="2564100"/>
    <lineage>
        <taxon>Bacteria</taxon>
        <taxon>Bacillati</taxon>
        <taxon>Bacillota</taxon>
        <taxon>Bacilli</taxon>
        <taxon>Bacillales</taxon>
        <taxon>Paenibacillaceae</taxon>
        <taxon>Cohnella</taxon>
    </lineage>
</organism>
<dbReference type="AlphaFoldDB" id="A0A4U0FH33"/>
<dbReference type="InterPro" id="IPR017524">
    <property type="entry name" value="SASP_thioredoxin-like"/>
</dbReference>
<proteinExistence type="inferred from homology"/>
<keyword evidence="3" id="KW-1185">Reference proteome</keyword>
<dbReference type="RefSeq" id="WP_136775983.1">
    <property type="nucleotide sequence ID" value="NZ_SUPK01000001.1"/>
</dbReference>
<dbReference type="HAMAP" id="MF_01506">
    <property type="entry name" value="Tlp"/>
    <property type="match status" value="1"/>
</dbReference>
<dbReference type="Proteomes" id="UP000309673">
    <property type="component" value="Unassembled WGS sequence"/>
</dbReference>
<reference evidence="2 3" key="1">
    <citation type="submission" date="2019-04" db="EMBL/GenBank/DDBJ databases">
        <title>Cohnella sp. nov., isolated from soil.</title>
        <authorList>
            <person name="Kim W."/>
        </authorList>
    </citation>
    <scope>NUCLEOTIDE SEQUENCE [LARGE SCALE GENOMIC DNA]</scope>
    <source>
        <strain evidence="2 3">CAU 1483</strain>
    </source>
</reference>
<evidence type="ECO:0000313" key="2">
    <source>
        <dbReference type="EMBL" id="TJY44228.1"/>
    </source>
</evidence>
<evidence type="ECO:0000313" key="3">
    <source>
        <dbReference type="Proteomes" id="UP000309673"/>
    </source>
</evidence>
<dbReference type="EMBL" id="SUPK01000001">
    <property type="protein sequence ID" value="TJY44228.1"/>
    <property type="molecule type" value="Genomic_DNA"/>
</dbReference>